<evidence type="ECO:0000313" key="2">
    <source>
        <dbReference type="EMBL" id="AFZ06156.1"/>
    </source>
</evidence>
<name>K9VE11_9CYAN</name>
<keyword evidence="1" id="KW-0472">Membrane</keyword>
<keyword evidence="1" id="KW-1133">Transmembrane helix</keyword>
<dbReference type="EMBL" id="CP003614">
    <property type="protein sequence ID" value="AFZ06156.1"/>
    <property type="molecule type" value="Genomic_DNA"/>
</dbReference>
<dbReference type="KEGG" id="oni:Osc7112_1658"/>
<reference evidence="2 3" key="1">
    <citation type="submission" date="2012-05" db="EMBL/GenBank/DDBJ databases">
        <title>Finished chromosome of genome of Oscillatoria sp. PCC 7112.</title>
        <authorList>
            <consortium name="US DOE Joint Genome Institute"/>
            <person name="Gugger M."/>
            <person name="Coursin T."/>
            <person name="Rippka R."/>
            <person name="Tandeau De Marsac N."/>
            <person name="Huntemann M."/>
            <person name="Wei C.-L."/>
            <person name="Han J."/>
            <person name="Detter J.C."/>
            <person name="Han C."/>
            <person name="Tapia R."/>
            <person name="Davenport K."/>
            <person name="Daligault H."/>
            <person name="Erkkila T."/>
            <person name="Gu W."/>
            <person name="Munk A.C.C."/>
            <person name="Teshima H."/>
            <person name="Xu Y."/>
            <person name="Chain P."/>
            <person name="Chen A."/>
            <person name="Krypides N."/>
            <person name="Mavromatis K."/>
            <person name="Markowitz V."/>
            <person name="Szeto E."/>
            <person name="Ivanova N."/>
            <person name="Mikhailova N."/>
            <person name="Ovchinnikova G."/>
            <person name="Pagani I."/>
            <person name="Pati A."/>
            <person name="Goodwin L."/>
            <person name="Peters L."/>
            <person name="Pitluck S."/>
            <person name="Woyke T."/>
            <person name="Kerfeld C."/>
        </authorList>
    </citation>
    <scope>NUCLEOTIDE SEQUENCE [LARGE SCALE GENOMIC DNA]</scope>
    <source>
        <strain evidence="2 3">PCC 7112</strain>
    </source>
</reference>
<feature type="transmembrane region" description="Helical" evidence="1">
    <location>
        <begin position="277"/>
        <end position="298"/>
    </location>
</feature>
<organism evidence="2 3">
    <name type="scientific">Phormidium nigroviride PCC 7112</name>
    <dbReference type="NCBI Taxonomy" id="179408"/>
    <lineage>
        <taxon>Bacteria</taxon>
        <taxon>Bacillati</taxon>
        <taxon>Cyanobacteriota</taxon>
        <taxon>Cyanophyceae</taxon>
        <taxon>Oscillatoriophycideae</taxon>
        <taxon>Oscillatoriales</taxon>
        <taxon>Oscillatoriaceae</taxon>
        <taxon>Phormidium</taxon>
    </lineage>
</organism>
<evidence type="ECO:0000256" key="1">
    <source>
        <dbReference type="SAM" id="Phobius"/>
    </source>
</evidence>
<dbReference type="AlphaFoldDB" id="K9VE11"/>
<sequence>MSNTNGNEPITVEVATVRFFDGLELDGYKMPDGEFRIGLTGASLVLGYGDNWLPRLLRKKDGISLKALLALGFSKKTQKVVSEPTKGSKKVETISLEDFNRLIVYTVSRHKKAALALQQSLTVVSLLDFFLAAFGRAPLNMEQKRHLFYEKYAVTISPDGWQQMSKRDILRLALHTGLSPSQKNNNVIDGVSPDSLPPTDDSIGVKDLGLITESFIVPKNPPKIKDDFLENWFDDNRTEIAYSLIAMIVALGMVLSENEKALDENNIVSFGELLLRCLYSGVGMFLGVKLVSAIWRFFCKIAKNFL</sequence>
<keyword evidence="3" id="KW-1185">Reference proteome</keyword>
<dbReference type="HOGENOM" id="CLU_908638_0_0_3"/>
<gene>
    <name evidence="2" type="ORF">Osc7112_1658</name>
</gene>
<protein>
    <submittedName>
        <fullName evidence="2">Uncharacterized protein</fullName>
    </submittedName>
</protein>
<accession>K9VE11</accession>
<keyword evidence="1" id="KW-0812">Transmembrane</keyword>
<proteinExistence type="predicted"/>
<dbReference type="RefSeq" id="WP_015175474.1">
    <property type="nucleotide sequence ID" value="NC_019729.1"/>
</dbReference>
<dbReference type="Proteomes" id="UP000010478">
    <property type="component" value="Chromosome"/>
</dbReference>
<evidence type="ECO:0000313" key="3">
    <source>
        <dbReference type="Proteomes" id="UP000010478"/>
    </source>
</evidence>